<reference evidence="1 2" key="1">
    <citation type="submission" date="2023-03" db="EMBL/GenBank/DDBJ databases">
        <title>Achromobacter spanius LIG8.</title>
        <authorList>
            <person name="Shrestha S."/>
        </authorList>
    </citation>
    <scope>NUCLEOTIDE SEQUENCE [LARGE SCALE GENOMIC DNA]</scope>
    <source>
        <strain evidence="1 2">LIG8</strain>
    </source>
</reference>
<accession>A0ABY8GXV1</accession>
<sequence length="133" mass="14429">MKIKKLIEERRQGDRAAVSERADPSIAEALAALDQLDGAEFSSIAFVTEDETVMAVGGGADTFVVSITLDDDARIYTLIDPSRSEDHDEDVVVGGQSGSYQQYQCVSRELAAAAILYFQQEGAPSPELKWVSE</sequence>
<proteinExistence type="predicted"/>
<evidence type="ECO:0000313" key="2">
    <source>
        <dbReference type="Proteomes" id="UP001214170"/>
    </source>
</evidence>
<dbReference type="RefSeq" id="WP_268077531.1">
    <property type="nucleotide sequence ID" value="NZ_CP106885.1"/>
</dbReference>
<keyword evidence="2" id="KW-1185">Reference proteome</keyword>
<organism evidence="1 2">
    <name type="scientific">Achromobacter spanius</name>
    <dbReference type="NCBI Taxonomy" id="217203"/>
    <lineage>
        <taxon>Bacteria</taxon>
        <taxon>Pseudomonadati</taxon>
        <taxon>Pseudomonadota</taxon>
        <taxon>Betaproteobacteria</taxon>
        <taxon>Burkholderiales</taxon>
        <taxon>Alcaligenaceae</taxon>
        <taxon>Achromobacter</taxon>
    </lineage>
</organism>
<gene>
    <name evidence="1" type="ORF">P8T11_07530</name>
</gene>
<evidence type="ECO:0000313" key="1">
    <source>
        <dbReference type="EMBL" id="WFP09718.1"/>
    </source>
</evidence>
<dbReference type="EMBL" id="CP121261">
    <property type="protein sequence ID" value="WFP09718.1"/>
    <property type="molecule type" value="Genomic_DNA"/>
</dbReference>
<protein>
    <recommendedName>
        <fullName evidence="3">Immunity protein Imm1</fullName>
    </recommendedName>
</protein>
<evidence type="ECO:0008006" key="3">
    <source>
        <dbReference type="Google" id="ProtNLM"/>
    </source>
</evidence>
<dbReference type="Proteomes" id="UP001214170">
    <property type="component" value="Chromosome"/>
</dbReference>
<name>A0ABY8GXV1_9BURK</name>